<dbReference type="RefSeq" id="WP_377935178.1">
    <property type="nucleotide sequence ID" value="NZ_JBHUMF010000026.1"/>
</dbReference>
<organism evidence="2 3">
    <name type="scientific">Bacillus seohaeanensis</name>
    <dbReference type="NCBI Taxonomy" id="284580"/>
    <lineage>
        <taxon>Bacteria</taxon>
        <taxon>Bacillati</taxon>
        <taxon>Bacillota</taxon>
        <taxon>Bacilli</taxon>
        <taxon>Bacillales</taxon>
        <taxon>Bacillaceae</taxon>
        <taxon>Bacillus</taxon>
    </lineage>
</organism>
<comment type="caution">
    <text evidence="2">The sequence shown here is derived from an EMBL/GenBank/DDBJ whole genome shotgun (WGS) entry which is preliminary data.</text>
</comment>
<protein>
    <submittedName>
        <fullName evidence="2">Helix-turn-helix domain-containing protein</fullName>
    </submittedName>
</protein>
<feature type="domain" description="HTH cro/C1-type" evidence="1">
    <location>
        <begin position="16"/>
        <end position="67"/>
    </location>
</feature>
<evidence type="ECO:0000313" key="2">
    <source>
        <dbReference type="EMBL" id="MFD2681189.1"/>
    </source>
</evidence>
<dbReference type="InterPro" id="IPR010982">
    <property type="entry name" value="Lambda_DNA-bd_dom_sf"/>
</dbReference>
<proteinExistence type="predicted"/>
<dbReference type="InterPro" id="IPR001387">
    <property type="entry name" value="Cro/C1-type_HTH"/>
</dbReference>
<dbReference type="CDD" id="cd00093">
    <property type="entry name" value="HTH_XRE"/>
    <property type="match status" value="1"/>
</dbReference>
<dbReference type="Proteomes" id="UP001597506">
    <property type="component" value="Unassembled WGS sequence"/>
</dbReference>
<dbReference type="SUPFAM" id="SSF47413">
    <property type="entry name" value="lambda repressor-like DNA-binding domains"/>
    <property type="match status" value="1"/>
</dbReference>
<dbReference type="PROSITE" id="PS50943">
    <property type="entry name" value="HTH_CROC1"/>
    <property type="match status" value="1"/>
</dbReference>
<dbReference type="Gene3D" id="1.10.260.40">
    <property type="entry name" value="lambda repressor-like DNA-binding domains"/>
    <property type="match status" value="1"/>
</dbReference>
<reference evidence="3" key="1">
    <citation type="journal article" date="2019" name="Int. J. Syst. Evol. Microbiol.">
        <title>The Global Catalogue of Microorganisms (GCM) 10K type strain sequencing project: providing services to taxonomists for standard genome sequencing and annotation.</title>
        <authorList>
            <consortium name="The Broad Institute Genomics Platform"/>
            <consortium name="The Broad Institute Genome Sequencing Center for Infectious Disease"/>
            <person name="Wu L."/>
            <person name="Ma J."/>
        </authorList>
    </citation>
    <scope>NUCLEOTIDE SEQUENCE [LARGE SCALE GENOMIC DNA]</scope>
    <source>
        <strain evidence="3">KCTC 3913</strain>
    </source>
</reference>
<keyword evidence="3" id="KW-1185">Reference proteome</keyword>
<sequence length="77" mass="8849">MTNEHVLYKVKPRLGEILKERDIRQTKLAEMAKIPQSAISRFDKNAQHKDEHLIAISRALGITIEELFHVEVKEGGE</sequence>
<name>A0ABW5RT76_9BACI</name>
<gene>
    <name evidence="2" type="ORF">ACFSUL_10585</name>
</gene>
<evidence type="ECO:0000313" key="3">
    <source>
        <dbReference type="Proteomes" id="UP001597506"/>
    </source>
</evidence>
<dbReference type="SMART" id="SM00530">
    <property type="entry name" value="HTH_XRE"/>
    <property type="match status" value="1"/>
</dbReference>
<accession>A0ABW5RT76</accession>
<dbReference type="EMBL" id="JBHUMF010000026">
    <property type="protein sequence ID" value="MFD2681189.1"/>
    <property type="molecule type" value="Genomic_DNA"/>
</dbReference>
<evidence type="ECO:0000259" key="1">
    <source>
        <dbReference type="PROSITE" id="PS50943"/>
    </source>
</evidence>
<dbReference type="Pfam" id="PF13443">
    <property type="entry name" value="HTH_26"/>
    <property type="match status" value="1"/>
</dbReference>